<dbReference type="Proteomes" id="UP000504618">
    <property type="component" value="Unplaced"/>
</dbReference>
<dbReference type="PRINTS" id="PR01415">
    <property type="entry name" value="ANKYRIN"/>
</dbReference>
<evidence type="ECO:0000313" key="5">
    <source>
        <dbReference type="RefSeq" id="XP_024871262.1"/>
    </source>
</evidence>
<feature type="repeat" description="ANK" evidence="3">
    <location>
        <begin position="166"/>
        <end position="198"/>
    </location>
</feature>
<evidence type="ECO:0000256" key="1">
    <source>
        <dbReference type="ARBA" id="ARBA00022737"/>
    </source>
</evidence>
<feature type="repeat" description="ANK" evidence="3">
    <location>
        <begin position="77"/>
        <end position="109"/>
    </location>
</feature>
<dbReference type="InterPro" id="IPR002110">
    <property type="entry name" value="Ankyrin_rpt"/>
</dbReference>
<feature type="repeat" description="ANK" evidence="3">
    <location>
        <begin position="232"/>
        <end position="264"/>
    </location>
</feature>
<accession>A0A6J1PNK1</accession>
<sequence>MDGTDSEVEKLLRDAARGEAGVDAVREFLKKYPGRVDACAPGGERKTCLQMAAFQGKRELCTLLLDAGASLCAVDVHKNTPLHYAAFGNKPEIMKLLLSRGAAINDVNKYGRSVLHVAVNMQHVQCVRVLLRSINVLNLFRRSVLHVQCVRVLLRYHCDVNLQDKEGNTPLHLAVWHNQPEIMDLLLSRGAAINTVNIFGRSALHIAVINQHVQYVRVLLRYHCDVNLQDWWGATPLHLATSKGHWSLVELLVHHNADIGSTDKYGDTVLHIAIAKSTYKQAAVPTPESSRDSPLIYAIWQNLARQGAKTELALACFLVSVDRSCKLLEQVRNNKDKTPLDLLEGNPQAALLADLLRSFKYQSHSTQLELENPPTGYVEPGNQSRISRGSDYVQHLHNTSS</sequence>
<dbReference type="SMART" id="SM00248">
    <property type="entry name" value="ANK"/>
    <property type="match status" value="6"/>
</dbReference>
<name>A0A6J1PNK1_9HYME</name>
<dbReference type="InterPro" id="IPR036770">
    <property type="entry name" value="Ankyrin_rpt-contain_sf"/>
</dbReference>
<dbReference type="Gene3D" id="1.25.40.20">
    <property type="entry name" value="Ankyrin repeat-containing domain"/>
    <property type="match status" value="4"/>
</dbReference>
<dbReference type="OrthoDB" id="2122982at2759"/>
<dbReference type="PANTHER" id="PTHR24198:SF193">
    <property type="match status" value="1"/>
</dbReference>
<proteinExistence type="predicted"/>
<dbReference type="Pfam" id="PF00023">
    <property type="entry name" value="Ank"/>
    <property type="match status" value="1"/>
</dbReference>
<dbReference type="PROSITE" id="PS50297">
    <property type="entry name" value="ANK_REP_REGION"/>
    <property type="match status" value="4"/>
</dbReference>
<keyword evidence="2 3" id="KW-0040">ANK repeat</keyword>
<dbReference type="GeneID" id="112454223"/>
<organism evidence="4 5">
    <name type="scientific">Temnothorax curvispinosus</name>
    <dbReference type="NCBI Taxonomy" id="300111"/>
    <lineage>
        <taxon>Eukaryota</taxon>
        <taxon>Metazoa</taxon>
        <taxon>Ecdysozoa</taxon>
        <taxon>Arthropoda</taxon>
        <taxon>Hexapoda</taxon>
        <taxon>Insecta</taxon>
        <taxon>Pterygota</taxon>
        <taxon>Neoptera</taxon>
        <taxon>Endopterygota</taxon>
        <taxon>Hymenoptera</taxon>
        <taxon>Apocrita</taxon>
        <taxon>Aculeata</taxon>
        <taxon>Formicoidea</taxon>
        <taxon>Formicidae</taxon>
        <taxon>Myrmicinae</taxon>
        <taxon>Temnothorax</taxon>
    </lineage>
</organism>
<gene>
    <name evidence="5" type="primary">LOC112454223</name>
</gene>
<reference evidence="5" key="1">
    <citation type="submission" date="2025-08" db="UniProtKB">
        <authorList>
            <consortium name="RefSeq"/>
        </authorList>
    </citation>
    <scope>IDENTIFICATION</scope>
    <source>
        <tissue evidence="5">Whole body</tissue>
    </source>
</reference>
<dbReference type="SUPFAM" id="SSF48403">
    <property type="entry name" value="Ankyrin repeat"/>
    <property type="match status" value="1"/>
</dbReference>
<dbReference type="PANTHER" id="PTHR24198">
    <property type="entry name" value="ANKYRIN REPEAT AND PROTEIN KINASE DOMAIN-CONTAINING PROTEIN"/>
    <property type="match status" value="1"/>
</dbReference>
<evidence type="ECO:0000256" key="3">
    <source>
        <dbReference type="PROSITE-ProRule" id="PRU00023"/>
    </source>
</evidence>
<dbReference type="Pfam" id="PF13637">
    <property type="entry name" value="Ank_4"/>
    <property type="match status" value="1"/>
</dbReference>
<keyword evidence="1" id="KW-0677">Repeat</keyword>
<dbReference type="Pfam" id="PF12796">
    <property type="entry name" value="Ank_2"/>
    <property type="match status" value="2"/>
</dbReference>
<evidence type="ECO:0000313" key="4">
    <source>
        <dbReference type="Proteomes" id="UP000504618"/>
    </source>
</evidence>
<keyword evidence="4" id="KW-1185">Reference proteome</keyword>
<dbReference type="AlphaFoldDB" id="A0A6J1PNK1"/>
<protein>
    <submittedName>
        <fullName evidence="5">Serine/threonine-protein phosphatase 6 regulatory ankyrin repeat subunit B-like</fullName>
    </submittedName>
</protein>
<dbReference type="RefSeq" id="XP_024871262.1">
    <property type="nucleotide sequence ID" value="XM_025015494.1"/>
</dbReference>
<evidence type="ECO:0000256" key="2">
    <source>
        <dbReference type="ARBA" id="ARBA00023043"/>
    </source>
</evidence>
<dbReference type="PROSITE" id="PS50088">
    <property type="entry name" value="ANK_REPEAT"/>
    <property type="match status" value="5"/>
</dbReference>
<feature type="repeat" description="ANK" evidence="3">
    <location>
        <begin position="199"/>
        <end position="231"/>
    </location>
</feature>
<feature type="repeat" description="ANK" evidence="3">
    <location>
        <begin position="44"/>
        <end position="76"/>
    </location>
</feature>